<evidence type="ECO:0000313" key="3">
    <source>
        <dbReference type="Proteomes" id="UP000011592"/>
    </source>
</evidence>
<organism evidence="2 3">
    <name type="scientific">Natrinema gari JCM 14663</name>
    <dbReference type="NCBI Taxonomy" id="1230459"/>
    <lineage>
        <taxon>Archaea</taxon>
        <taxon>Methanobacteriati</taxon>
        <taxon>Methanobacteriota</taxon>
        <taxon>Stenosarchaea group</taxon>
        <taxon>Halobacteria</taxon>
        <taxon>Halobacteriales</taxon>
        <taxon>Natrialbaceae</taxon>
        <taxon>Natrinema</taxon>
    </lineage>
</organism>
<dbReference type="EMBL" id="AOIJ01000032">
    <property type="protein sequence ID" value="ELY83277.1"/>
    <property type="molecule type" value="Genomic_DNA"/>
</dbReference>
<reference evidence="2 3" key="1">
    <citation type="journal article" date="2014" name="PLoS Genet.">
        <title>Phylogenetically driven sequencing of extremely halophilic archaea reveals strategies for static and dynamic osmo-response.</title>
        <authorList>
            <person name="Becker E.A."/>
            <person name="Seitzer P.M."/>
            <person name="Tritt A."/>
            <person name="Larsen D."/>
            <person name="Krusor M."/>
            <person name="Yao A.I."/>
            <person name="Wu D."/>
            <person name="Madern D."/>
            <person name="Eisen J.A."/>
            <person name="Darling A.E."/>
            <person name="Facciotti M.T."/>
        </authorList>
    </citation>
    <scope>NUCLEOTIDE SEQUENCE [LARGE SCALE GENOMIC DNA]</scope>
    <source>
        <strain evidence="2 3">JCM 14663</strain>
    </source>
</reference>
<feature type="region of interest" description="Disordered" evidence="1">
    <location>
        <begin position="29"/>
        <end position="52"/>
    </location>
</feature>
<evidence type="ECO:0000313" key="2">
    <source>
        <dbReference type="EMBL" id="ELY83277.1"/>
    </source>
</evidence>
<comment type="caution">
    <text evidence="2">The sequence shown here is derived from an EMBL/GenBank/DDBJ whole genome shotgun (WGS) entry which is preliminary data.</text>
</comment>
<gene>
    <name evidence="2" type="ORF">C486_02903</name>
</gene>
<dbReference type="PATRIC" id="fig|1230459.4.peg.579"/>
<feature type="compositionally biased region" description="Basic and acidic residues" evidence="1">
    <location>
        <begin position="31"/>
        <end position="52"/>
    </location>
</feature>
<accession>L9ZCC6</accession>
<proteinExistence type="predicted"/>
<dbReference type="Proteomes" id="UP000011592">
    <property type="component" value="Unassembled WGS sequence"/>
</dbReference>
<name>L9ZCC6_9EURY</name>
<sequence>MSRPPTVGCESSISDGIAAGYTGRSLASTRRGLEVARPRRSNHLQDETARDP</sequence>
<dbReference type="RefSeq" id="WP_008452762.1">
    <property type="nucleotide sequence ID" value="NZ_AOIJ01000032.1"/>
</dbReference>
<protein>
    <submittedName>
        <fullName evidence="2">Uncharacterized protein</fullName>
    </submittedName>
</protein>
<dbReference type="AlphaFoldDB" id="L9ZCC6"/>
<evidence type="ECO:0000256" key="1">
    <source>
        <dbReference type="SAM" id="MobiDB-lite"/>
    </source>
</evidence>
<keyword evidence="3" id="KW-1185">Reference proteome</keyword>